<evidence type="ECO:0000313" key="1">
    <source>
        <dbReference type="EMBL" id="KAH3818556.1"/>
    </source>
</evidence>
<protein>
    <submittedName>
        <fullName evidence="1">Uncharacterized protein</fullName>
    </submittedName>
</protein>
<organism evidence="1 2">
    <name type="scientific">Dreissena polymorpha</name>
    <name type="common">Zebra mussel</name>
    <name type="synonym">Mytilus polymorpha</name>
    <dbReference type="NCBI Taxonomy" id="45954"/>
    <lineage>
        <taxon>Eukaryota</taxon>
        <taxon>Metazoa</taxon>
        <taxon>Spiralia</taxon>
        <taxon>Lophotrochozoa</taxon>
        <taxon>Mollusca</taxon>
        <taxon>Bivalvia</taxon>
        <taxon>Autobranchia</taxon>
        <taxon>Heteroconchia</taxon>
        <taxon>Euheterodonta</taxon>
        <taxon>Imparidentia</taxon>
        <taxon>Neoheterodontei</taxon>
        <taxon>Myida</taxon>
        <taxon>Dreissenoidea</taxon>
        <taxon>Dreissenidae</taxon>
        <taxon>Dreissena</taxon>
    </lineage>
</organism>
<accession>A0A9D4JND7</accession>
<evidence type="ECO:0000313" key="2">
    <source>
        <dbReference type="Proteomes" id="UP000828390"/>
    </source>
</evidence>
<proteinExistence type="predicted"/>
<name>A0A9D4JND7_DREPO</name>
<dbReference type="AlphaFoldDB" id="A0A9D4JND7"/>
<dbReference type="Proteomes" id="UP000828390">
    <property type="component" value="Unassembled WGS sequence"/>
</dbReference>
<keyword evidence="2" id="KW-1185">Reference proteome</keyword>
<gene>
    <name evidence="1" type="ORF">DPMN_120277</name>
</gene>
<reference evidence="1" key="1">
    <citation type="journal article" date="2019" name="bioRxiv">
        <title>The Genome of the Zebra Mussel, Dreissena polymorpha: A Resource for Invasive Species Research.</title>
        <authorList>
            <person name="McCartney M.A."/>
            <person name="Auch B."/>
            <person name="Kono T."/>
            <person name="Mallez S."/>
            <person name="Zhang Y."/>
            <person name="Obille A."/>
            <person name="Becker A."/>
            <person name="Abrahante J.E."/>
            <person name="Garbe J."/>
            <person name="Badalamenti J.P."/>
            <person name="Herman A."/>
            <person name="Mangelson H."/>
            <person name="Liachko I."/>
            <person name="Sullivan S."/>
            <person name="Sone E.D."/>
            <person name="Koren S."/>
            <person name="Silverstein K.A.T."/>
            <person name="Beckman K.B."/>
            <person name="Gohl D.M."/>
        </authorList>
    </citation>
    <scope>NUCLEOTIDE SEQUENCE</scope>
    <source>
        <strain evidence="1">Duluth1</strain>
        <tissue evidence="1">Whole animal</tissue>
    </source>
</reference>
<dbReference type="EMBL" id="JAIWYP010000005">
    <property type="protein sequence ID" value="KAH3818556.1"/>
    <property type="molecule type" value="Genomic_DNA"/>
</dbReference>
<reference evidence="1" key="2">
    <citation type="submission" date="2020-11" db="EMBL/GenBank/DDBJ databases">
        <authorList>
            <person name="McCartney M.A."/>
            <person name="Auch B."/>
            <person name="Kono T."/>
            <person name="Mallez S."/>
            <person name="Becker A."/>
            <person name="Gohl D.M."/>
            <person name="Silverstein K.A.T."/>
            <person name="Koren S."/>
            <person name="Bechman K.B."/>
            <person name="Herman A."/>
            <person name="Abrahante J.E."/>
            <person name="Garbe J."/>
        </authorList>
    </citation>
    <scope>NUCLEOTIDE SEQUENCE</scope>
    <source>
        <strain evidence="1">Duluth1</strain>
        <tissue evidence="1">Whole animal</tissue>
    </source>
</reference>
<comment type="caution">
    <text evidence="1">The sequence shown here is derived from an EMBL/GenBank/DDBJ whole genome shotgun (WGS) entry which is preliminary data.</text>
</comment>
<sequence length="52" mass="5969">MVLVVASLDFGTTYSGWAYSFTHEFQQDPTQIKSKHWNADQFMSNKGVQLVE</sequence>